<dbReference type="STRING" id="169427.SAMN05192548_103831"/>
<sequence>MNSASPEPWFEPSDSLANEADIAEGMSRRTFLYSLGALALSACGGGAEGGASAAASAQSSTQSSAQSSPRSTQAVANSASSGAFVHPGLLHTQADFDRMSQKVAAQASPWVDSWNSLIANSHASLSWTPRPQAVVYRGDDGVHPQNYSLLFNDIAAAYACALRWKVTGNTAYADKSVQIMNAWSSTLTGLGGSTDVDLAAGIYGYEFANAGEIMRTYSGWAAADLARFQAMMRNIFYPINHDFLNRHNNTQATHYWANWDLCNMASIMAIGVLCDDQALFDEAVSYFKSGAGNGAIFNAVYYVHPGYLGQWQESGRDQGHNTLGIALGGAICEMAWNQGVDLYGYDNNRFLMGAEYVAKGNLIESGTTYYTVPYVRYNNVDNVNQTVFSTASQGTIRPCWALVYNHYVNRKGLAAPYTQKFAALVQPEGGGGNYGPNSGGYDQLGYGSLTCTRDPIASGAAPSGLTASVSAGQVILSWWGTAYATSYNVKRGSTAGGPYTSIASGVTDLLSYTDSAVAAGTWYYVVTATTPSGETAASNEAVAVTAVQLQTWLAFDETSGTSAADSSGNGHAGTLVGGASRVPGKKGNAVSLDGSTGYVSLPVDLVADVADFTIAAWVYWNAARTWERVFDFGAGTGRYMMLTPRANNGLARFAITLNGGAGEQDINGNVALPTGQWAHVAVTLSGGVGTLYLNGAAIGINTAMSFAPFRLESTSQNWIGRSQFADPYFNGSIDEFRVYRNALSAEQITALISA</sequence>
<dbReference type="SMART" id="SM00560">
    <property type="entry name" value="LamGL"/>
    <property type="match status" value="1"/>
</dbReference>
<keyword evidence="1" id="KW-0732">Signal</keyword>
<name>A0A1M6VBS2_9BURK</name>
<evidence type="ECO:0000313" key="7">
    <source>
        <dbReference type="Proteomes" id="UP000184395"/>
    </source>
</evidence>
<evidence type="ECO:0000259" key="5">
    <source>
        <dbReference type="SMART" id="SM00560"/>
    </source>
</evidence>
<evidence type="ECO:0000256" key="3">
    <source>
        <dbReference type="ARBA" id="ARBA00023239"/>
    </source>
</evidence>
<feature type="compositionally biased region" description="Low complexity" evidence="4">
    <location>
        <begin position="58"/>
        <end position="68"/>
    </location>
</feature>
<feature type="region of interest" description="Disordered" evidence="4">
    <location>
        <begin position="58"/>
        <end position="77"/>
    </location>
</feature>
<dbReference type="Pfam" id="PF05426">
    <property type="entry name" value="Alginate_lyase"/>
    <property type="match status" value="1"/>
</dbReference>
<dbReference type="InterPro" id="IPR006311">
    <property type="entry name" value="TAT_signal"/>
</dbReference>
<dbReference type="Gene3D" id="2.60.120.200">
    <property type="match status" value="1"/>
</dbReference>
<evidence type="ECO:0000256" key="1">
    <source>
        <dbReference type="ARBA" id="ARBA00022729"/>
    </source>
</evidence>
<dbReference type="CDD" id="cd00063">
    <property type="entry name" value="FN3"/>
    <property type="match status" value="1"/>
</dbReference>
<dbReference type="RefSeq" id="WP_084561484.1">
    <property type="nucleotide sequence ID" value="NZ_CADFGY010000034.1"/>
</dbReference>
<dbReference type="SUPFAM" id="SSF48230">
    <property type="entry name" value="Chondroitin AC/alginate lyase"/>
    <property type="match status" value="1"/>
</dbReference>
<dbReference type="Gene3D" id="1.50.10.100">
    <property type="entry name" value="Chondroitin AC/alginate lyase"/>
    <property type="match status" value="1"/>
</dbReference>
<proteinExistence type="predicted"/>
<dbReference type="InterPro" id="IPR006558">
    <property type="entry name" value="LamG-like"/>
</dbReference>
<feature type="domain" description="LamG-like jellyroll fold" evidence="5">
    <location>
        <begin position="610"/>
        <end position="746"/>
    </location>
</feature>
<protein>
    <submittedName>
        <fullName evidence="6">Alginate lyase</fullName>
    </submittedName>
</protein>
<dbReference type="InterPro" id="IPR008929">
    <property type="entry name" value="Chondroitin_lyas"/>
</dbReference>
<dbReference type="GO" id="GO:0016829">
    <property type="term" value="F:lyase activity"/>
    <property type="evidence" value="ECO:0007669"/>
    <property type="project" value="UniProtKB-KW"/>
</dbReference>
<reference evidence="6 7" key="1">
    <citation type="submission" date="2016-11" db="EMBL/GenBank/DDBJ databases">
        <authorList>
            <person name="Jaros S."/>
            <person name="Januszkiewicz K."/>
            <person name="Wedrychowicz H."/>
        </authorList>
    </citation>
    <scope>NUCLEOTIDE SEQUENCE [LARGE SCALE GENOMIC DNA]</scope>
    <source>
        <strain evidence="6 7">LMG 20594</strain>
    </source>
</reference>
<keyword evidence="2" id="KW-1015">Disulfide bond</keyword>
<dbReference type="Proteomes" id="UP000184395">
    <property type="component" value="Unassembled WGS sequence"/>
</dbReference>
<evidence type="ECO:0000313" key="6">
    <source>
        <dbReference type="EMBL" id="SHK78942.1"/>
    </source>
</evidence>
<dbReference type="AlphaFoldDB" id="A0A1M6VBS2"/>
<keyword evidence="3 6" id="KW-0456">Lyase</keyword>
<organism evidence="6 7">
    <name type="scientific">Paraburkholderia terricola</name>
    <dbReference type="NCBI Taxonomy" id="169427"/>
    <lineage>
        <taxon>Bacteria</taxon>
        <taxon>Pseudomonadati</taxon>
        <taxon>Pseudomonadota</taxon>
        <taxon>Betaproteobacteria</taxon>
        <taxon>Burkholderiales</taxon>
        <taxon>Burkholderiaceae</taxon>
        <taxon>Paraburkholderia</taxon>
    </lineage>
</organism>
<evidence type="ECO:0000256" key="4">
    <source>
        <dbReference type="SAM" id="MobiDB-lite"/>
    </source>
</evidence>
<dbReference type="InterPro" id="IPR013320">
    <property type="entry name" value="ConA-like_dom_sf"/>
</dbReference>
<dbReference type="GO" id="GO:0042597">
    <property type="term" value="C:periplasmic space"/>
    <property type="evidence" value="ECO:0007669"/>
    <property type="project" value="InterPro"/>
</dbReference>
<evidence type="ECO:0000256" key="2">
    <source>
        <dbReference type="ARBA" id="ARBA00023157"/>
    </source>
</evidence>
<dbReference type="InterPro" id="IPR003961">
    <property type="entry name" value="FN3_dom"/>
</dbReference>
<dbReference type="EMBL" id="FRAB01000038">
    <property type="protein sequence ID" value="SHK78942.1"/>
    <property type="molecule type" value="Genomic_DNA"/>
</dbReference>
<dbReference type="PROSITE" id="PS51318">
    <property type="entry name" value="TAT"/>
    <property type="match status" value="1"/>
</dbReference>
<dbReference type="InterPro" id="IPR013783">
    <property type="entry name" value="Ig-like_fold"/>
</dbReference>
<dbReference type="InterPro" id="IPR036116">
    <property type="entry name" value="FN3_sf"/>
</dbReference>
<dbReference type="SUPFAM" id="SSF49265">
    <property type="entry name" value="Fibronectin type III"/>
    <property type="match status" value="1"/>
</dbReference>
<gene>
    <name evidence="6" type="ORF">SAMN05192548_103831</name>
</gene>
<dbReference type="InterPro" id="IPR008397">
    <property type="entry name" value="Alginate_lyase_dom"/>
</dbReference>
<dbReference type="Gene3D" id="2.60.40.10">
    <property type="entry name" value="Immunoglobulins"/>
    <property type="match status" value="1"/>
</dbReference>
<accession>A0A1M6VBS2</accession>
<dbReference type="SUPFAM" id="SSF49899">
    <property type="entry name" value="Concanavalin A-like lectins/glucanases"/>
    <property type="match status" value="1"/>
</dbReference>
<dbReference type="Pfam" id="PF13385">
    <property type="entry name" value="Laminin_G_3"/>
    <property type="match status" value="1"/>
</dbReference>